<keyword evidence="6" id="KW-0129">CBS domain</keyword>
<feature type="transmembrane region" description="Helical" evidence="9">
    <location>
        <begin position="143"/>
        <end position="164"/>
    </location>
</feature>
<evidence type="ECO:0000313" key="13">
    <source>
        <dbReference type="Proteomes" id="UP001187682"/>
    </source>
</evidence>
<gene>
    <name evidence="12" type="ORF">DNG_07674</name>
</gene>
<feature type="compositionally biased region" description="Low complexity" evidence="8">
    <location>
        <begin position="618"/>
        <end position="629"/>
    </location>
</feature>
<dbReference type="PANTHER" id="PTHR12064:SF97">
    <property type="entry name" value="METAL TRANSPORTER CNNM-5"/>
    <property type="match status" value="1"/>
</dbReference>
<dbReference type="Pfam" id="PF01595">
    <property type="entry name" value="CNNM"/>
    <property type="match status" value="1"/>
</dbReference>
<feature type="region of interest" description="Disordered" evidence="8">
    <location>
        <begin position="480"/>
        <end position="523"/>
    </location>
</feature>
<protein>
    <submittedName>
        <fullName evidence="12">Related to MAM3 Protein required for normal mitochondrial morphology</fullName>
    </submittedName>
</protein>
<dbReference type="Gene3D" id="3.10.580.10">
    <property type="entry name" value="CBS-domain"/>
    <property type="match status" value="1"/>
</dbReference>
<evidence type="ECO:0000259" key="10">
    <source>
        <dbReference type="PROSITE" id="PS51371"/>
    </source>
</evidence>
<evidence type="ECO:0000256" key="1">
    <source>
        <dbReference type="ARBA" id="ARBA00004141"/>
    </source>
</evidence>
<dbReference type="PANTHER" id="PTHR12064">
    <property type="entry name" value="METAL TRANSPORTER CNNM"/>
    <property type="match status" value="1"/>
</dbReference>
<evidence type="ECO:0000259" key="11">
    <source>
        <dbReference type="PROSITE" id="PS51846"/>
    </source>
</evidence>
<dbReference type="PROSITE" id="PS51846">
    <property type="entry name" value="CNNM"/>
    <property type="match status" value="1"/>
</dbReference>
<dbReference type="InterPro" id="IPR000644">
    <property type="entry name" value="CBS_dom"/>
</dbReference>
<dbReference type="Proteomes" id="UP001187682">
    <property type="component" value="Unassembled WGS sequence"/>
</dbReference>
<organism evidence="12 13">
    <name type="scientific">Cephalotrichum gorgonifer</name>
    <dbReference type="NCBI Taxonomy" id="2041049"/>
    <lineage>
        <taxon>Eukaryota</taxon>
        <taxon>Fungi</taxon>
        <taxon>Dikarya</taxon>
        <taxon>Ascomycota</taxon>
        <taxon>Pezizomycotina</taxon>
        <taxon>Sordariomycetes</taxon>
        <taxon>Hypocreomycetidae</taxon>
        <taxon>Microascales</taxon>
        <taxon>Microascaceae</taxon>
        <taxon>Cephalotrichum</taxon>
    </lineage>
</organism>
<evidence type="ECO:0000313" key="12">
    <source>
        <dbReference type="EMBL" id="SPO04989.1"/>
    </source>
</evidence>
<dbReference type="AlphaFoldDB" id="A0AAE8N3U9"/>
<dbReference type="GO" id="GO:0030026">
    <property type="term" value="P:intracellular manganese ion homeostasis"/>
    <property type="evidence" value="ECO:0007669"/>
    <property type="project" value="TreeGrafter"/>
</dbReference>
<evidence type="ECO:0000256" key="6">
    <source>
        <dbReference type="PROSITE-ProRule" id="PRU00703"/>
    </source>
</evidence>
<evidence type="ECO:0000256" key="3">
    <source>
        <dbReference type="ARBA" id="ARBA00022737"/>
    </source>
</evidence>
<feature type="compositionally biased region" description="Basic and acidic residues" evidence="8">
    <location>
        <begin position="706"/>
        <end position="719"/>
    </location>
</feature>
<feature type="transmembrane region" description="Helical" evidence="9">
    <location>
        <begin position="58"/>
        <end position="83"/>
    </location>
</feature>
<dbReference type="Pfam" id="PF00571">
    <property type="entry name" value="CBS"/>
    <property type="match status" value="1"/>
</dbReference>
<dbReference type="SUPFAM" id="SSF54631">
    <property type="entry name" value="CBS-domain pair"/>
    <property type="match status" value="1"/>
</dbReference>
<keyword evidence="4 7" id="KW-1133">Transmembrane helix</keyword>
<evidence type="ECO:0000256" key="9">
    <source>
        <dbReference type="SAM" id="Phobius"/>
    </source>
</evidence>
<dbReference type="InterPro" id="IPR045095">
    <property type="entry name" value="ACDP"/>
</dbReference>
<dbReference type="GO" id="GO:0010960">
    <property type="term" value="P:magnesium ion homeostasis"/>
    <property type="evidence" value="ECO:0007669"/>
    <property type="project" value="InterPro"/>
</dbReference>
<feature type="transmembrane region" description="Helical" evidence="9">
    <location>
        <begin position="109"/>
        <end position="131"/>
    </location>
</feature>
<feature type="compositionally biased region" description="Basic residues" evidence="8">
    <location>
        <begin position="755"/>
        <end position="768"/>
    </location>
</feature>
<comment type="caution">
    <text evidence="12">The sequence shown here is derived from an EMBL/GenBank/DDBJ whole genome shotgun (WGS) entry which is preliminary data.</text>
</comment>
<sequence>MAMTRTAPNGFMNTRSAVLGLFRAAFLGLRYVTGAPLAEAMGHGGGSDEPEAEGGDLVMLYILSMVLVLAGGAFAGLTIALMGQDGIYLKVLKDDIHESRRMRRNAEKVLGLLQKGKHWVLVTLLLANVIVNESLPVVLDRCLGGGVAAIVGSTVLIVIFGEVVPQSVCVRFGLPIGGFMSGPVLMLMWLTAPVSWPIAKLLDRILGTHEGTVYKKSGLKTLVQLHQTMGDVSERLNTDEVTIIRAVLDLKAKAVGDIMTPIGDVFTLSANAVLNEKLMDTILSAGYSRIPVYSPENRTNFIGMLLVKILITYDPEDCMQVKDFPLAALPETRPETSCMDIINYFQEGKAHMAVVSEAPGEDHGAIGVVTLEDVIEELIGEEIVDESDVYIDVHKAIRRLAPAPTSTFYRRDSASIASNRNSVEPDGHVARDVKRGNSVGAPGDRALSSSPKVVTFMMRQPSSGPGAEPSAVPVKSNVDHLRHHLSKHLSPSNPAANPKSISSATVTVKPGTGSTPTPSASRQFEITAEPEEIDDEQTPLLGSKLAAATNAGSPHAEPRYGSAEPPVDGRNNKQDASSGTTVQSGAAVAVLPTEDSAARASKGEGEEPRSSARTRSNTAADSADSAEATPFKAGSITESYVQAGGVRKIVISSSGDEDEGVVPAGVGLQHVATEPVIRSRVEVEVDRTELVRAGSSRPADDLTSEADTHASEADTHASEADTLISKADTDTRSGDETAKETHEGTSAGGQASGGGKKKKKGKKSKGKK</sequence>
<feature type="compositionally biased region" description="Polar residues" evidence="8">
    <location>
        <begin position="574"/>
        <end position="584"/>
    </location>
</feature>
<feature type="domain" description="CBS" evidence="10">
    <location>
        <begin position="259"/>
        <end position="321"/>
    </location>
</feature>
<feature type="compositionally biased region" description="Basic and acidic residues" evidence="8">
    <location>
        <begin position="727"/>
        <end position="743"/>
    </location>
</feature>
<keyword evidence="5 7" id="KW-0472">Membrane</keyword>
<feature type="domain" description="CNNM transmembrane" evidence="11">
    <location>
        <begin position="53"/>
        <end position="240"/>
    </location>
</feature>
<dbReference type="CDD" id="cd04590">
    <property type="entry name" value="CBS_pair_CorC_HlyC_assoc"/>
    <property type="match status" value="1"/>
</dbReference>
<feature type="compositionally biased region" description="Basic and acidic residues" evidence="8">
    <location>
        <begin position="601"/>
        <end position="610"/>
    </location>
</feature>
<dbReference type="InterPro" id="IPR002550">
    <property type="entry name" value="CNNM"/>
</dbReference>
<evidence type="ECO:0000256" key="7">
    <source>
        <dbReference type="PROSITE-ProRule" id="PRU01193"/>
    </source>
</evidence>
<feature type="region of interest" description="Disordered" evidence="8">
    <location>
        <begin position="548"/>
        <end position="638"/>
    </location>
</feature>
<proteinExistence type="predicted"/>
<comment type="subcellular location">
    <subcellularLocation>
        <location evidence="1">Membrane</location>
        <topology evidence="1">Multi-pass membrane protein</topology>
    </subcellularLocation>
</comment>
<keyword evidence="3" id="KW-0677">Repeat</keyword>
<feature type="transmembrane region" description="Helical" evidence="9">
    <location>
        <begin position="176"/>
        <end position="196"/>
    </location>
</feature>
<feature type="region of interest" description="Disordered" evidence="8">
    <location>
        <begin position="687"/>
        <end position="768"/>
    </location>
</feature>
<feature type="region of interest" description="Disordered" evidence="8">
    <location>
        <begin position="419"/>
        <end position="452"/>
    </location>
</feature>
<evidence type="ECO:0000256" key="8">
    <source>
        <dbReference type="SAM" id="MobiDB-lite"/>
    </source>
</evidence>
<keyword evidence="2 7" id="KW-0812">Transmembrane</keyword>
<accession>A0AAE8N3U9</accession>
<dbReference type="InterPro" id="IPR046342">
    <property type="entry name" value="CBS_dom_sf"/>
</dbReference>
<feature type="compositionally biased region" description="Basic and acidic residues" evidence="8">
    <location>
        <begin position="423"/>
        <end position="435"/>
    </location>
</feature>
<reference evidence="12" key="1">
    <citation type="submission" date="2018-03" db="EMBL/GenBank/DDBJ databases">
        <authorList>
            <person name="Guldener U."/>
        </authorList>
    </citation>
    <scope>NUCLEOTIDE SEQUENCE</scope>
</reference>
<dbReference type="FunFam" id="3.10.580.10:FF:000006">
    <property type="entry name" value="DUF21 and CBS domain protein"/>
    <property type="match status" value="1"/>
</dbReference>
<evidence type="ECO:0000256" key="2">
    <source>
        <dbReference type="ARBA" id="ARBA00022692"/>
    </source>
</evidence>
<dbReference type="InterPro" id="IPR044751">
    <property type="entry name" value="Ion_transp-like_CBS"/>
</dbReference>
<evidence type="ECO:0000256" key="4">
    <source>
        <dbReference type="ARBA" id="ARBA00022989"/>
    </source>
</evidence>
<dbReference type="EMBL" id="ONZQ02000011">
    <property type="protein sequence ID" value="SPO04989.1"/>
    <property type="molecule type" value="Genomic_DNA"/>
</dbReference>
<dbReference type="GO" id="GO:0016020">
    <property type="term" value="C:membrane"/>
    <property type="evidence" value="ECO:0007669"/>
    <property type="project" value="UniProtKB-SubCell"/>
</dbReference>
<feature type="compositionally biased region" description="Polar residues" evidence="8">
    <location>
        <begin position="489"/>
        <end position="523"/>
    </location>
</feature>
<dbReference type="GO" id="GO:0005737">
    <property type="term" value="C:cytoplasm"/>
    <property type="evidence" value="ECO:0007669"/>
    <property type="project" value="TreeGrafter"/>
</dbReference>
<evidence type="ECO:0000256" key="5">
    <source>
        <dbReference type="ARBA" id="ARBA00023136"/>
    </source>
</evidence>
<name>A0AAE8N3U9_9PEZI</name>
<keyword evidence="13" id="KW-1185">Reference proteome</keyword>
<dbReference type="PROSITE" id="PS51371">
    <property type="entry name" value="CBS"/>
    <property type="match status" value="1"/>
</dbReference>